<dbReference type="GO" id="GO:0005975">
    <property type="term" value="P:carbohydrate metabolic process"/>
    <property type="evidence" value="ECO:0007669"/>
    <property type="project" value="InterPro"/>
</dbReference>
<sequence>FTIVSVFEFTIRHLGGLLTAYTFTLDKLFLDKAVELAQRLLPAFNTQTGIPMSLINLKTGACRMFVWSRKKCAILAEAGTLHMEFKYLSELTGDPVYAEKVDKIRKVIYSMDRPKGMFYNYLDQTKAEWCANVSGLSGLADSFYEYLLKEWIRTGFRDQEARELYDLGIQALYDNGVFKQSDGGHLYLGTYADGKVSEVMDHLACFAGGMLALGARNNKDVWFQRAVEITRTCNTSYESTVTNLGPDSFSFSPGVEALPVKVQHKAYMQRPETVESYFYLWRLTKEEKYRVAALKIVQALEKYARTPGGYSGLKNVLSLDPQHDDVQQSYFLAETLKYLYLIFSEDSLLPLDRFVFNSEGHPFPIHNRVDLGSGIWPKTYIKVEPT</sequence>
<dbReference type="GO" id="GO:0005509">
    <property type="term" value="F:calcium ion binding"/>
    <property type="evidence" value="ECO:0007669"/>
    <property type="project" value="InterPro"/>
</dbReference>
<dbReference type="Gene3D" id="1.50.10.10">
    <property type="match status" value="1"/>
</dbReference>
<evidence type="ECO:0000313" key="9">
    <source>
        <dbReference type="EMBL" id="KAF5401269.1"/>
    </source>
</evidence>
<dbReference type="InterPro" id="IPR036026">
    <property type="entry name" value="Seven-hairpin_glycosidases"/>
</dbReference>
<feature type="binding site" evidence="6">
    <location>
        <position position="358"/>
    </location>
    <ligand>
        <name>Ca(2+)</name>
        <dbReference type="ChEBI" id="CHEBI:29108"/>
    </ligand>
</feature>
<evidence type="ECO:0000256" key="1">
    <source>
        <dbReference type="ARBA" id="ARBA00001913"/>
    </source>
</evidence>
<feature type="non-terminal residue" evidence="9">
    <location>
        <position position="386"/>
    </location>
</feature>
<protein>
    <recommendedName>
        <fullName evidence="8">alpha-1,2-Mannosidase</fullName>
        <ecNumber evidence="8">3.2.1.-</ecNumber>
    </recommendedName>
</protein>
<evidence type="ECO:0000256" key="8">
    <source>
        <dbReference type="RuleBase" id="RU361193"/>
    </source>
</evidence>
<keyword evidence="6" id="KW-0106">Calcium</keyword>
<keyword evidence="10" id="KW-1185">Reference proteome</keyword>
<evidence type="ECO:0000256" key="4">
    <source>
        <dbReference type="ARBA" id="ARBA00022801"/>
    </source>
</evidence>
<comment type="pathway">
    <text evidence="2">Protein modification; protein glycosylation.</text>
</comment>
<name>A0A8J4TAX6_9TREM</name>
<organism evidence="9 10">
    <name type="scientific">Paragonimus heterotremus</name>
    <dbReference type="NCBI Taxonomy" id="100268"/>
    <lineage>
        <taxon>Eukaryota</taxon>
        <taxon>Metazoa</taxon>
        <taxon>Spiralia</taxon>
        <taxon>Lophotrochozoa</taxon>
        <taxon>Platyhelminthes</taxon>
        <taxon>Trematoda</taxon>
        <taxon>Digenea</taxon>
        <taxon>Plagiorchiida</taxon>
        <taxon>Troglotremata</taxon>
        <taxon>Troglotrematidae</taxon>
        <taxon>Paragonimus</taxon>
    </lineage>
</organism>
<dbReference type="EMBL" id="LUCH01002585">
    <property type="protein sequence ID" value="KAF5401269.1"/>
    <property type="molecule type" value="Genomic_DNA"/>
</dbReference>
<dbReference type="PANTHER" id="PTHR11742">
    <property type="entry name" value="MANNOSYL-OLIGOSACCHARIDE ALPHA-1,2-MANNOSIDASE-RELATED"/>
    <property type="match status" value="1"/>
</dbReference>
<comment type="caution">
    <text evidence="9">The sequence shown here is derived from an EMBL/GenBank/DDBJ whole genome shotgun (WGS) entry which is preliminary data.</text>
</comment>
<dbReference type="InterPro" id="IPR001382">
    <property type="entry name" value="Glyco_hydro_47"/>
</dbReference>
<gene>
    <name evidence="9" type="ORF">PHET_05033</name>
</gene>
<evidence type="ECO:0000256" key="2">
    <source>
        <dbReference type="ARBA" id="ARBA00004922"/>
    </source>
</evidence>
<dbReference type="Proteomes" id="UP000748531">
    <property type="component" value="Unassembled WGS sequence"/>
</dbReference>
<proteinExistence type="inferred from homology"/>
<keyword evidence="6" id="KW-0479">Metal-binding</keyword>
<dbReference type="InterPro" id="IPR012341">
    <property type="entry name" value="6hp_glycosidase-like_sf"/>
</dbReference>
<evidence type="ECO:0000256" key="6">
    <source>
        <dbReference type="PIRSR" id="PIRSR601382-2"/>
    </source>
</evidence>
<evidence type="ECO:0000256" key="5">
    <source>
        <dbReference type="ARBA" id="ARBA00023157"/>
    </source>
</evidence>
<reference evidence="9" key="1">
    <citation type="submission" date="2019-05" db="EMBL/GenBank/DDBJ databases">
        <title>Annotation for the trematode Paragonimus heterotremus.</title>
        <authorList>
            <person name="Choi Y.-J."/>
        </authorList>
    </citation>
    <scope>NUCLEOTIDE SEQUENCE</scope>
    <source>
        <strain evidence="9">LC</strain>
    </source>
</reference>
<evidence type="ECO:0000256" key="3">
    <source>
        <dbReference type="ARBA" id="ARBA00007658"/>
    </source>
</evidence>
<comment type="similarity">
    <text evidence="3 8">Belongs to the glycosyl hydrolase 47 family.</text>
</comment>
<keyword evidence="5 7" id="KW-1015">Disulfide bond</keyword>
<dbReference type="SUPFAM" id="SSF48225">
    <property type="entry name" value="Seven-hairpin glycosidases"/>
    <property type="match status" value="1"/>
</dbReference>
<evidence type="ECO:0000313" key="10">
    <source>
        <dbReference type="Proteomes" id="UP000748531"/>
    </source>
</evidence>
<feature type="disulfide bond" evidence="7">
    <location>
        <begin position="205"/>
        <end position="233"/>
    </location>
</feature>
<dbReference type="InterPro" id="IPR050749">
    <property type="entry name" value="Glycosyl_Hydrolase_47"/>
</dbReference>
<accession>A0A8J4TAX6</accession>
<evidence type="ECO:0000256" key="7">
    <source>
        <dbReference type="PIRSR" id="PIRSR601382-3"/>
    </source>
</evidence>
<dbReference type="GO" id="GO:0000139">
    <property type="term" value="C:Golgi membrane"/>
    <property type="evidence" value="ECO:0007669"/>
    <property type="project" value="TreeGrafter"/>
</dbReference>
<keyword evidence="8" id="KW-0326">Glycosidase</keyword>
<dbReference type="GO" id="GO:0004571">
    <property type="term" value="F:mannosyl-oligosaccharide 1,2-alpha-mannosidase activity"/>
    <property type="evidence" value="ECO:0007669"/>
    <property type="project" value="InterPro"/>
</dbReference>
<comment type="cofactor">
    <cofactor evidence="1 6">
        <name>Ca(2+)</name>
        <dbReference type="ChEBI" id="CHEBI:29108"/>
    </cofactor>
</comment>
<dbReference type="AlphaFoldDB" id="A0A8J4TAX6"/>
<dbReference type="Pfam" id="PF01532">
    <property type="entry name" value="Glyco_hydro_47"/>
    <property type="match status" value="1"/>
</dbReference>
<dbReference type="PRINTS" id="PR00747">
    <property type="entry name" value="GLYHDRLASE47"/>
</dbReference>
<dbReference type="OrthoDB" id="8118055at2759"/>
<dbReference type="GO" id="GO:0005783">
    <property type="term" value="C:endoplasmic reticulum"/>
    <property type="evidence" value="ECO:0007669"/>
    <property type="project" value="TreeGrafter"/>
</dbReference>
<dbReference type="EC" id="3.2.1.-" evidence="8"/>
<keyword evidence="4 8" id="KW-0378">Hydrolase</keyword>
<dbReference type="PANTHER" id="PTHR11742:SF6">
    <property type="entry name" value="MANNOSYL-OLIGOSACCHARIDE ALPHA-1,2-MANNOSIDASE IA-RELATED"/>
    <property type="match status" value="1"/>
</dbReference>